<dbReference type="Gene3D" id="1.25.40.10">
    <property type="entry name" value="Tetratricopeptide repeat domain"/>
    <property type="match status" value="1"/>
</dbReference>
<keyword evidence="2" id="KW-0547">Nucleotide-binding</keyword>
<keyword evidence="3 7" id="KW-0418">Kinase</keyword>
<keyword evidence="8" id="KW-1185">Reference proteome</keyword>
<dbReference type="SMART" id="SM00028">
    <property type="entry name" value="TPR"/>
    <property type="match status" value="3"/>
</dbReference>
<dbReference type="PANTHER" id="PTHR43289">
    <property type="entry name" value="MITOGEN-ACTIVATED PROTEIN KINASE KINASE KINASE 20-RELATED"/>
    <property type="match status" value="1"/>
</dbReference>
<feature type="region of interest" description="Disordered" evidence="5">
    <location>
        <begin position="239"/>
        <end position="291"/>
    </location>
</feature>
<dbReference type="SUPFAM" id="SSF48452">
    <property type="entry name" value="TPR-like"/>
    <property type="match status" value="1"/>
</dbReference>
<dbReference type="eggNOG" id="COG0515">
    <property type="taxonomic scope" value="Bacteria"/>
</dbReference>
<sequence length="955" mass="103552">MTGDMDVSREIESARDDEEGREAAARRKRLAAAMFGVVEDEPERLGRFELVRHLGSGGVGSVHIARDPQLDRQVAIKLLRGQQNLSTQARERLLREAQMLARLSHPNVVPVYEAGILEGEVYIAMEFIPGRDLSRWLRASEPTWRELVEVYLQAGQGLAAAHALGIVHRDFKPANAILGEDGRVRVLDFGLARPALYEDGEGPEPTAADANADANVEVGGELGNPNWRESFELDATQSEVELAGPDSPTQSRQGSSRRSASASVRPRAESRSGAQSNSGASPSGSLPRLTRTGAIMGTPAYMAPEQFLGADVGPAADQFAFCLALYEGLYGRRAFPGDDFDAIRKATLMGERREPPRNTEVPRWLWPILRRGLERRPEDRFPSMDALLVELGRDRQRMRRRVFAGTLAVAMSLGSAAAAWQLRGDSTVEQCSGAPEQLAKVWSASRREAVSDALLGTGRDYAGEAAARSLGALDGYAADWVAMRTAACETHLRGEQSDALFDRRTACLDRAKLALDATADALAGLDAARLPRAVELVEALPELDACADVEALELAALAPPADPEQAAEADELRAELLRLSTLLTAGRDGEALDGFGPLELRARSLAYAPVQVEVLLAHGRALLHANRFPEAGERLREASLLGFEIGMDAPALEALARLVFVESRLTPERIEASLAYLPFAEALTRRVPRTDFERALLLNNRGTAQLAAGDRAGARASFVEALELVDAAELDQPELAFVAQNLSTVEDDPLRREALSAQAVAKLEASLGPNHPHALRARYVRTHGLSDAREAATLRAEVCERLATQHPEERMLTVECNYTLGNLWMLLGEDAAAIAAHREVVAQAGDQVELSAVRAVAEGYVALSSGNDAAAQAAFGLVVVEEDSPEAAELPWWKSREHAWAWFGLARTFDGPDHRRALERALEHFDRVLEHSANGDLSRARARAAEALEAAPQPE</sequence>
<dbReference type="Pfam" id="PF00069">
    <property type="entry name" value="Pkinase"/>
    <property type="match status" value="1"/>
</dbReference>
<evidence type="ECO:0000256" key="2">
    <source>
        <dbReference type="ARBA" id="ARBA00022741"/>
    </source>
</evidence>
<dbReference type="GO" id="GO:0005524">
    <property type="term" value="F:ATP binding"/>
    <property type="evidence" value="ECO:0007669"/>
    <property type="project" value="UniProtKB-KW"/>
</dbReference>
<protein>
    <submittedName>
        <fullName evidence="7">Serine/threonine kinase family protein</fullName>
    </submittedName>
</protein>
<name>A6G3R5_9BACT</name>
<accession>A6G3R5</accession>
<dbReference type="GO" id="GO:0004674">
    <property type="term" value="F:protein serine/threonine kinase activity"/>
    <property type="evidence" value="ECO:0007669"/>
    <property type="project" value="TreeGrafter"/>
</dbReference>
<dbReference type="InterPro" id="IPR000719">
    <property type="entry name" value="Prot_kinase_dom"/>
</dbReference>
<keyword evidence="4" id="KW-0067">ATP-binding</keyword>
<feature type="compositionally biased region" description="Polar residues" evidence="5">
    <location>
        <begin position="273"/>
        <end position="284"/>
    </location>
</feature>
<evidence type="ECO:0000256" key="5">
    <source>
        <dbReference type="SAM" id="MobiDB-lite"/>
    </source>
</evidence>
<feature type="region of interest" description="Disordered" evidence="5">
    <location>
        <begin position="1"/>
        <end position="22"/>
    </location>
</feature>
<organism evidence="7 8">
    <name type="scientific">Plesiocystis pacifica SIR-1</name>
    <dbReference type="NCBI Taxonomy" id="391625"/>
    <lineage>
        <taxon>Bacteria</taxon>
        <taxon>Pseudomonadati</taxon>
        <taxon>Myxococcota</taxon>
        <taxon>Polyangia</taxon>
        <taxon>Nannocystales</taxon>
        <taxon>Nannocystaceae</taxon>
        <taxon>Plesiocystis</taxon>
    </lineage>
</organism>
<feature type="domain" description="Protein kinase" evidence="6">
    <location>
        <begin position="48"/>
        <end position="398"/>
    </location>
</feature>
<dbReference type="AlphaFoldDB" id="A6G3R5"/>
<dbReference type="InterPro" id="IPR019734">
    <property type="entry name" value="TPR_rpt"/>
</dbReference>
<keyword evidence="1" id="KW-0808">Transferase</keyword>
<evidence type="ECO:0000256" key="3">
    <source>
        <dbReference type="ARBA" id="ARBA00022777"/>
    </source>
</evidence>
<dbReference type="STRING" id="391625.PPSIR1_35037"/>
<gene>
    <name evidence="7" type="ORF">PPSIR1_35037</name>
</gene>
<dbReference type="InterPro" id="IPR011990">
    <property type="entry name" value="TPR-like_helical_dom_sf"/>
</dbReference>
<proteinExistence type="predicted"/>
<dbReference type="PANTHER" id="PTHR43289:SF6">
    <property type="entry name" value="SERINE_THREONINE-PROTEIN KINASE NEKL-3"/>
    <property type="match status" value="1"/>
</dbReference>
<evidence type="ECO:0000313" key="7">
    <source>
        <dbReference type="EMBL" id="EDM79452.1"/>
    </source>
</evidence>
<dbReference type="CDD" id="cd14014">
    <property type="entry name" value="STKc_PknB_like"/>
    <property type="match status" value="1"/>
</dbReference>
<dbReference type="Gene3D" id="1.10.510.10">
    <property type="entry name" value="Transferase(Phosphotransferase) domain 1"/>
    <property type="match status" value="1"/>
</dbReference>
<reference evidence="7 8" key="1">
    <citation type="submission" date="2007-06" db="EMBL/GenBank/DDBJ databases">
        <authorList>
            <person name="Shimkets L."/>
            <person name="Ferriera S."/>
            <person name="Johnson J."/>
            <person name="Kravitz S."/>
            <person name="Beeson K."/>
            <person name="Sutton G."/>
            <person name="Rogers Y.-H."/>
            <person name="Friedman R."/>
            <person name="Frazier M."/>
            <person name="Venter J.C."/>
        </authorList>
    </citation>
    <scope>NUCLEOTIDE SEQUENCE [LARGE SCALE GENOMIC DNA]</scope>
    <source>
        <strain evidence="7 8">SIR-1</strain>
    </source>
</reference>
<dbReference type="InterPro" id="IPR011009">
    <property type="entry name" value="Kinase-like_dom_sf"/>
</dbReference>
<dbReference type="EMBL" id="ABCS01000019">
    <property type="protein sequence ID" value="EDM79452.1"/>
    <property type="molecule type" value="Genomic_DNA"/>
</dbReference>
<feature type="compositionally biased region" description="Basic and acidic residues" evidence="5">
    <location>
        <begin position="1"/>
        <end position="14"/>
    </location>
</feature>
<comment type="caution">
    <text evidence="7">The sequence shown here is derived from an EMBL/GenBank/DDBJ whole genome shotgun (WGS) entry which is preliminary data.</text>
</comment>
<dbReference type="Gene3D" id="3.30.200.20">
    <property type="entry name" value="Phosphorylase Kinase, domain 1"/>
    <property type="match status" value="1"/>
</dbReference>
<evidence type="ECO:0000256" key="1">
    <source>
        <dbReference type="ARBA" id="ARBA00022679"/>
    </source>
</evidence>
<dbReference type="PROSITE" id="PS50011">
    <property type="entry name" value="PROTEIN_KINASE_DOM"/>
    <property type="match status" value="1"/>
</dbReference>
<evidence type="ECO:0000313" key="8">
    <source>
        <dbReference type="Proteomes" id="UP000005801"/>
    </source>
</evidence>
<evidence type="ECO:0000256" key="4">
    <source>
        <dbReference type="ARBA" id="ARBA00022840"/>
    </source>
</evidence>
<evidence type="ECO:0000259" key="6">
    <source>
        <dbReference type="PROSITE" id="PS50011"/>
    </source>
</evidence>
<dbReference type="Proteomes" id="UP000005801">
    <property type="component" value="Unassembled WGS sequence"/>
</dbReference>
<feature type="compositionally biased region" description="Low complexity" evidence="5">
    <location>
        <begin position="251"/>
        <end position="265"/>
    </location>
</feature>
<dbReference type="SUPFAM" id="SSF56112">
    <property type="entry name" value="Protein kinase-like (PK-like)"/>
    <property type="match status" value="1"/>
</dbReference>